<keyword evidence="1" id="KW-0862">Zinc</keyword>
<dbReference type="EMBL" id="JAAMPI010000197">
    <property type="protein sequence ID" value="KAF4634264.1"/>
    <property type="molecule type" value="Genomic_DNA"/>
</dbReference>
<accession>A0A8H4RQK7</accession>
<evidence type="ECO:0000256" key="2">
    <source>
        <dbReference type="SAM" id="MobiDB-lite"/>
    </source>
</evidence>
<keyword evidence="5" id="KW-1185">Reference proteome</keyword>
<evidence type="ECO:0000313" key="4">
    <source>
        <dbReference type="EMBL" id="KAF4634264.1"/>
    </source>
</evidence>
<feature type="compositionally biased region" description="Polar residues" evidence="2">
    <location>
        <begin position="121"/>
        <end position="161"/>
    </location>
</feature>
<feature type="domain" description="C2H2-type" evidence="3">
    <location>
        <begin position="11"/>
        <end position="41"/>
    </location>
</feature>
<feature type="region of interest" description="Disordered" evidence="2">
    <location>
        <begin position="77"/>
        <end position="103"/>
    </location>
</feature>
<dbReference type="SUPFAM" id="SSF57667">
    <property type="entry name" value="beta-beta-alpha zinc fingers"/>
    <property type="match status" value="1"/>
</dbReference>
<dbReference type="Gene3D" id="3.30.160.60">
    <property type="entry name" value="Classic Zinc Finger"/>
    <property type="match status" value="1"/>
</dbReference>
<sequence length="161" mass="17862">MSHSPNNPNRFPCQVPGCPKTFSRPSDAARHVKNVHNGEKKGCPFGCADFRGAKRDDVVRNHVAEKHPQYIWELEVPPDFQQEAQQNASFDNQNNDPPPPEAFQMLNEIDYSLSHYAAPEFSSSSAPTPQHLSTYNHGSTSRNPPTSGGTAYNVEGQEQSK</sequence>
<comment type="caution">
    <text evidence="4">The sequence shown here is derived from an EMBL/GenBank/DDBJ whole genome shotgun (WGS) entry which is preliminary data.</text>
</comment>
<evidence type="ECO:0000313" key="5">
    <source>
        <dbReference type="Proteomes" id="UP000566819"/>
    </source>
</evidence>
<keyword evidence="1" id="KW-0479">Metal-binding</keyword>
<gene>
    <name evidence="4" type="ORF">G7Y89_g3846</name>
</gene>
<proteinExistence type="predicted"/>
<dbReference type="AlphaFoldDB" id="A0A8H4RQK7"/>
<dbReference type="PROSITE" id="PS00028">
    <property type="entry name" value="ZINC_FINGER_C2H2_1"/>
    <property type="match status" value="1"/>
</dbReference>
<dbReference type="InterPro" id="IPR013087">
    <property type="entry name" value="Znf_C2H2_type"/>
</dbReference>
<feature type="compositionally biased region" description="Polar residues" evidence="2">
    <location>
        <begin position="82"/>
        <end position="95"/>
    </location>
</feature>
<protein>
    <recommendedName>
        <fullName evidence="3">C2H2-type domain-containing protein</fullName>
    </recommendedName>
</protein>
<name>A0A8H4RQK7_9HELO</name>
<dbReference type="OrthoDB" id="3543696at2759"/>
<feature type="region of interest" description="Disordered" evidence="2">
    <location>
        <begin position="119"/>
        <end position="161"/>
    </location>
</feature>
<dbReference type="SMART" id="SM00355">
    <property type="entry name" value="ZnF_C2H2"/>
    <property type="match status" value="1"/>
</dbReference>
<dbReference type="Proteomes" id="UP000566819">
    <property type="component" value="Unassembled WGS sequence"/>
</dbReference>
<evidence type="ECO:0000259" key="3">
    <source>
        <dbReference type="PROSITE" id="PS50157"/>
    </source>
</evidence>
<reference evidence="4 5" key="1">
    <citation type="submission" date="2020-03" db="EMBL/GenBank/DDBJ databases">
        <title>Draft Genome Sequence of Cudoniella acicularis.</title>
        <authorList>
            <person name="Buettner E."/>
            <person name="Kellner H."/>
        </authorList>
    </citation>
    <scope>NUCLEOTIDE SEQUENCE [LARGE SCALE GENOMIC DNA]</scope>
    <source>
        <strain evidence="4 5">DSM 108380</strain>
    </source>
</reference>
<organism evidence="4 5">
    <name type="scientific">Cudoniella acicularis</name>
    <dbReference type="NCBI Taxonomy" id="354080"/>
    <lineage>
        <taxon>Eukaryota</taxon>
        <taxon>Fungi</taxon>
        <taxon>Dikarya</taxon>
        <taxon>Ascomycota</taxon>
        <taxon>Pezizomycotina</taxon>
        <taxon>Leotiomycetes</taxon>
        <taxon>Helotiales</taxon>
        <taxon>Tricladiaceae</taxon>
        <taxon>Cudoniella</taxon>
    </lineage>
</organism>
<dbReference type="GO" id="GO:0008270">
    <property type="term" value="F:zinc ion binding"/>
    <property type="evidence" value="ECO:0007669"/>
    <property type="project" value="UniProtKB-KW"/>
</dbReference>
<dbReference type="PROSITE" id="PS50157">
    <property type="entry name" value="ZINC_FINGER_C2H2_2"/>
    <property type="match status" value="1"/>
</dbReference>
<dbReference type="InterPro" id="IPR036236">
    <property type="entry name" value="Znf_C2H2_sf"/>
</dbReference>
<evidence type="ECO:0000256" key="1">
    <source>
        <dbReference type="PROSITE-ProRule" id="PRU00042"/>
    </source>
</evidence>
<keyword evidence="1" id="KW-0863">Zinc-finger</keyword>